<dbReference type="EMBL" id="LNQE01000721">
    <property type="protein sequence ID" value="KUG25300.1"/>
    <property type="molecule type" value="Genomic_DNA"/>
</dbReference>
<dbReference type="SUPFAM" id="SSF88723">
    <property type="entry name" value="PIN domain-like"/>
    <property type="match status" value="1"/>
</dbReference>
<protein>
    <recommendedName>
        <fullName evidence="1">PIN domain-containing protein</fullName>
    </recommendedName>
</protein>
<gene>
    <name evidence="2" type="ORF">ASZ90_004874</name>
</gene>
<name>A0A0W8FWS9_9ZZZZ</name>
<evidence type="ECO:0000259" key="1">
    <source>
        <dbReference type="Pfam" id="PF01850"/>
    </source>
</evidence>
<sequence length="132" mass="14894">MKKYVLDSYALFVYLEGEKGADIVASILSDALNEKNKVFMSVVNWGEVYYIVLREQGKQAAELYLKTIDRYPIEIIDADKEITLEAAKIKSSNKLSFADAFAAGLAKLKKAMLVTGDKEFKSLSKEIMIEWL</sequence>
<accession>A0A0W8FWS9</accession>
<reference evidence="2" key="1">
    <citation type="journal article" date="2015" name="Proc. Natl. Acad. Sci. U.S.A.">
        <title>Networks of energetic and metabolic interactions define dynamics in microbial communities.</title>
        <authorList>
            <person name="Embree M."/>
            <person name="Liu J.K."/>
            <person name="Al-Bassam M.M."/>
            <person name="Zengler K."/>
        </authorList>
    </citation>
    <scope>NUCLEOTIDE SEQUENCE</scope>
</reference>
<dbReference type="Gene3D" id="3.40.50.1010">
    <property type="entry name" value="5'-nuclease"/>
    <property type="match status" value="1"/>
</dbReference>
<comment type="caution">
    <text evidence="2">The sequence shown here is derived from an EMBL/GenBank/DDBJ whole genome shotgun (WGS) entry which is preliminary data.</text>
</comment>
<proteinExistence type="predicted"/>
<evidence type="ECO:0000313" key="2">
    <source>
        <dbReference type="EMBL" id="KUG25300.1"/>
    </source>
</evidence>
<dbReference type="AlphaFoldDB" id="A0A0W8FWS9"/>
<dbReference type="PANTHER" id="PTHR39677:SF4">
    <property type="entry name" value="RIBONUCLEASE VAPC6"/>
    <property type="match status" value="1"/>
</dbReference>
<feature type="domain" description="PIN" evidence="1">
    <location>
        <begin position="4"/>
        <end position="124"/>
    </location>
</feature>
<dbReference type="CDD" id="cd18689">
    <property type="entry name" value="PIN_VapC-like"/>
    <property type="match status" value="1"/>
</dbReference>
<dbReference type="InterPro" id="IPR029060">
    <property type="entry name" value="PIN-like_dom_sf"/>
</dbReference>
<organism evidence="2">
    <name type="scientific">hydrocarbon metagenome</name>
    <dbReference type="NCBI Taxonomy" id="938273"/>
    <lineage>
        <taxon>unclassified sequences</taxon>
        <taxon>metagenomes</taxon>
        <taxon>ecological metagenomes</taxon>
    </lineage>
</organism>
<dbReference type="InterPro" id="IPR002716">
    <property type="entry name" value="PIN_dom"/>
</dbReference>
<dbReference type="PANTHER" id="PTHR39677">
    <property type="entry name" value="RIBONUCLEASE VAPC6"/>
    <property type="match status" value="1"/>
</dbReference>
<dbReference type="Pfam" id="PF01850">
    <property type="entry name" value="PIN"/>
    <property type="match status" value="1"/>
</dbReference>